<feature type="transmembrane region" description="Helical" evidence="2">
    <location>
        <begin position="559"/>
        <end position="582"/>
    </location>
</feature>
<dbReference type="GO" id="GO:0016020">
    <property type="term" value="C:membrane"/>
    <property type="evidence" value="ECO:0007669"/>
    <property type="project" value="TreeGrafter"/>
</dbReference>
<dbReference type="SMART" id="SM00248">
    <property type="entry name" value="ANK"/>
    <property type="match status" value="2"/>
</dbReference>
<evidence type="ECO:0000313" key="4">
    <source>
        <dbReference type="EMBL" id="KAK9950459.1"/>
    </source>
</evidence>
<dbReference type="Pfam" id="PF13962">
    <property type="entry name" value="PGG"/>
    <property type="match status" value="1"/>
</dbReference>
<feature type="transmembrane region" description="Helical" evidence="2">
    <location>
        <begin position="519"/>
        <end position="547"/>
    </location>
</feature>
<protein>
    <recommendedName>
        <fullName evidence="3">PGG domain-containing protein</fullName>
    </recommendedName>
</protein>
<comment type="caution">
    <text evidence="4">The sequence shown here is derived from an EMBL/GenBank/DDBJ whole genome shotgun (WGS) entry which is preliminary data.</text>
</comment>
<dbReference type="InterPro" id="IPR026961">
    <property type="entry name" value="PGG_dom"/>
</dbReference>
<dbReference type="SUPFAM" id="SSF48403">
    <property type="entry name" value="Ankyrin repeat"/>
    <property type="match status" value="1"/>
</dbReference>
<keyword evidence="5" id="KW-1185">Reference proteome</keyword>
<proteinExistence type="predicted"/>
<keyword evidence="2" id="KW-0472">Membrane</keyword>
<dbReference type="Proteomes" id="UP001457282">
    <property type="component" value="Unassembled WGS sequence"/>
</dbReference>
<name>A0AAW1YPB9_RUBAR</name>
<evidence type="ECO:0000256" key="2">
    <source>
        <dbReference type="SAM" id="Phobius"/>
    </source>
</evidence>
<dbReference type="InterPro" id="IPR036770">
    <property type="entry name" value="Ankyrin_rpt-contain_sf"/>
</dbReference>
<accession>A0AAW1YPB9</accession>
<keyword evidence="2" id="KW-1133">Transmembrane helix</keyword>
<dbReference type="PROSITE" id="PS50297">
    <property type="entry name" value="ANK_REP_REGION"/>
    <property type="match status" value="1"/>
</dbReference>
<dbReference type="PANTHER" id="PTHR24177:SF329">
    <property type="entry name" value="ANKYRIN REPEAT PROTEIN"/>
    <property type="match status" value="1"/>
</dbReference>
<evidence type="ECO:0000313" key="5">
    <source>
        <dbReference type="Proteomes" id="UP001457282"/>
    </source>
</evidence>
<feature type="transmembrane region" description="Helical" evidence="2">
    <location>
        <begin position="481"/>
        <end position="499"/>
    </location>
</feature>
<dbReference type="AlphaFoldDB" id="A0AAW1YPB9"/>
<dbReference type="InterPro" id="IPR002110">
    <property type="entry name" value="Ankyrin_rpt"/>
</dbReference>
<reference evidence="4 5" key="1">
    <citation type="journal article" date="2023" name="G3 (Bethesda)">
        <title>A chromosome-length genome assembly and annotation of blackberry (Rubus argutus, cv. 'Hillquist').</title>
        <authorList>
            <person name="Bruna T."/>
            <person name="Aryal R."/>
            <person name="Dudchenko O."/>
            <person name="Sargent D.J."/>
            <person name="Mead D."/>
            <person name="Buti M."/>
            <person name="Cavallini A."/>
            <person name="Hytonen T."/>
            <person name="Andres J."/>
            <person name="Pham M."/>
            <person name="Weisz D."/>
            <person name="Mascagni F."/>
            <person name="Usai G."/>
            <person name="Natali L."/>
            <person name="Bassil N."/>
            <person name="Fernandez G.E."/>
            <person name="Lomsadze A."/>
            <person name="Armour M."/>
            <person name="Olukolu B."/>
            <person name="Poorten T."/>
            <person name="Britton C."/>
            <person name="Davik J."/>
            <person name="Ashrafi H."/>
            <person name="Aiden E.L."/>
            <person name="Borodovsky M."/>
            <person name="Worthington M."/>
        </authorList>
    </citation>
    <scope>NUCLEOTIDE SEQUENCE [LARGE SCALE GENOMIC DNA]</scope>
    <source>
        <strain evidence="4">PI 553951</strain>
    </source>
</reference>
<organism evidence="4 5">
    <name type="scientific">Rubus argutus</name>
    <name type="common">Southern blackberry</name>
    <dbReference type="NCBI Taxonomy" id="59490"/>
    <lineage>
        <taxon>Eukaryota</taxon>
        <taxon>Viridiplantae</taxon>
        <taxon>Streptophyta</taxon>
        <taxon>Embryophyta</taxon>
        <taxon>Tracheophyta</taxon>
        <taxon>Spermatophyta</taxon>
        <taxon>Magnoliopsida</taxon>
        <taxon>eudicotyledons</taxon>
        <taxon>Gunneridae</taxon>
        <taxon>Pentapetalae</taxon>
        <taxon>rosids</taxon>
        <taxon>fabids</taxon>
        <taxon>Rosales</taxon>
        <taxon>Rosaceae</taxon>
        <taxon>Rosoideae</taxon>
        <taxon>Rosoideae incertae sedis</taxon>
        <taxon>Rubus</taxon>
    </lineage>
</organism>
<dbReference type="EMBL" id="JBEDUW010000001">
    <property type="protein sequence ID" value="KAK9950459.1"/>
    <property type="molecule type" value="Genomic_DNA"/>
</dbReference>
<dbReference type="PROSITE" id="PS50088">
    <property type="entry name" value="ANK_REPEAT"/>
    <property type="match status" value="1"/>
</dbReference>
<evidence type="ECO:0000256" key="1">
    <source>
        <dbReference type="PROSITE-ProRule" id="PRU00023"/>
    </source>
</evidence>
<dbReference type="Gene3D" id="1.25.40.20">
    <property type="entry name" value="Ankyrin repeat-containing domain"/>
    <property type="match status" value="1"/>
</dbReference>
<feature type="domain" description="PGG" evidence="3">
    <location>
        <begin position="472"/>
        <end position="583"/>
    </location>
</feature>
<keyword evidence="2" id="KW-0812">Transmembrane</keyword>
<gene>
    <name evidence="4" type="ORF">M0R45_005949</name>
</gene>
<feature type="transmembrane region" description="Helical" evidence="2">
    <location>
        <begin position="588"/>
        <end position="609"/>
    </location>
</feature>
<evidence type="ECO:0000259" key="3">
    <source>
        <dbReference type="Pfam" id="PF13962"/>
    </source>
</evidence>
<feature type="repeat" description="ANK" evidence="1">
    <location>
        <begin position="92"/>
        <end position="119"/>
    </location>
</feature>
<keyword evidence="1" id="KW-0040">ANK repeat</keyword>
<dbReference type="PANTHER" id="PTHR24177">
    <property type="entry name" value="CASKIN"/>
    <property type="match status" value="1"/>
</dbReference>
<dbReference type="Pfam" id="PF12796">
    <property type="entry name" value="Ank_2"/>
    <property type="match status" value="1"/>
</dbReference>
<sequence>MHAVRERDVELIRKFSHEFGSIRNAMFQYAVVKGYLDVVKTYLARYPQVLKARSLHTGGTALHNAAATGNILVVKELMDLMSAEDLEVQGLDDMTALHLTALSGNVQIAKYLVEKSSRLVTIKCRPYTLPLLMAFKNEKWDLAQYLYSVTPPQALTQEDNGREGAELISFSFYSKEFDIALKLIRKCPTLTFAKDYSGNSPLYILATMCSAFLTGTQLARWQKWIYHSLQPAASMEDSQGTQIQPDASMVGENVEDGQGNQRNFIFHSVIGCFRGLSKNLLHLLGVESIHKKKLAHAQTLEILNFMCKAIKDLSLKQIQEGVVLQAMLQAVEQGNVGFIRKMCKACPILRGIVDGKEKSLLQFSIECRQEKVYRLLIGLMSNDARQLMANEVDKLGNSLLHSTGSLSSTAIAQLNHIPGAALQLQTELQWFKEVESIVPPKFHGMVNKQDRMRPRELFTKNHKEMVKEGERQMKEISSSSTVVGALIVTMMFAAVFTVPGGTSGDTGIPMLLDKRLFKVFIVSDAISLFFSTTSIVIFLGILTSRFAEDDFHRSLPTKLVAGLSTLFFSIATMMVAFVAALIIMLHQITWIIILAVFLASIPITSFAWMQSHLLVEIVMSTFGSGRFPKK</sequence>